<evidence type="ECO:0000259" key="1">
    <source>
        <dbReference type="Pfam" id="PF13952"/>
    </source>
</evidence>
<comment type="caution">
    <text evidence="2">The sequence shown here is derived from an EMBL/GenBank/DDBJ whole genome shotgun (WGS) entry which is preliminary data.</text>
</comment>
<name>A0ABD1TFP8_9LAMI</name>
<proteinExistence type="predicted"/>
<dbReference type="PANTHER" id="PTHR10775:SF182">
    <property type="entry name" value="TRANSPOSON, EN_SPM-LIKE, TRANSPOSASE-ASSOCIATED DOMAIN PROTEIN-RELATED"/>
    <property type="match status" value="1"/>
</dbReference>
<evidence type="ECO:0000313" key="3">
    <source>
        <dbReference type="Proteomes" id="UP001604336"/>
    </source>
</evidence>
<protein>
    <recommendedName>
        <fullName evidence="1">DUF4216 domain-containing protein</fullName>
    </recommendedName>
</protein>
<evidence type="ECO:0000313" key="2">
    <source>
        <dbReference type="EMBL" id="KAL2511574.1"/>
    </source>
</evidence>
<dbReference type="InterPro" id="IPR004242">
    <property type="entry name" value="Transposase_21"/>
</dbReference>
<reference evidence="3" key="1">
    <citation type="submission" date="2024-07" db="EMBL/GenBank/DDBJ databases">
        <title>Two chromosome-level genome assemblies of Korean endemic species Abeliophyllum distichum and Forsythia ovata (Oleaceae).</title>
        <authorList>
            <person name="Jang H."/>
        </authorList>
    </citation>
    <scope>NUCLEOTIDE SEQUENCE [LARGE SCALE GENOMIC DNA]</scope>
</reference>
<organism evidence="2 3">
    <name type="scientific">Abeliophyllum distichum</name>
    <dbReference type="NCBI Taxonomy" id="126358"/>
    <lineage>
        <taxon>Eukaryota</taxon>
        <taxon>Viridiplantae</taxon>
        <taxon>Streptophyta</taxon>
        <taxon>Embryophyta</taxon>
        <taxon>Tracheophyta</taxon>
        <taxon>Spermatophyta</taxon>
        <taxon>Magnoliopsida</taxon>
        <taxon>eudicotyledons</taxon>
        <taxon>Gunneridae</taxon>
        <taxon>Pentapetalae</taxon>
        <taxon>asterids</taxon>
        <taxon>lamiids</taxon>
        <taxon>Lamiales</taxon>
        <taxon>Oleaceae</taxon>
        <taxon>Forsythieae</taxon>
        <taxon>Abeliophyllum</taxon>
    </lineage>
</organism>
<sequence>MGNDKSEVATFASDSRNIRFGLATDGFNPFKDLSSRYSCWPVILTIYNLPPSLCMSKESLMLSLLIPGPKQPGNDIDVYLEPLVDDLSLLWGDGVKMYDAVTKSTFNLKAILMWTIHDFPAYGNVSGWPTKGKIACPICREDTCSQWLTHGRKFAYMGHRRFLPLGHPLRMKKNWFNGHIENGTRPKIKSGEEDSVEAGKIANNWGKTGKKKRKKSSNQCNVTWKKNSIFFKLPYWKTLIVRHNVDVMHVEKNICESIIGTLLDVKGKSKDGINSRKDMEAMNIRHELHHESRGDKFYLPAAPHTLSKAEKLIFCKRLAQLKLPDGYGSNIGNCISVDECKIVGLKSHDCHILMQQLLSVALRGLLPNGPRNSIFKLCSFFNEICQGVIDRNKVEQLEEDVCETLCLLERMHMDELMSFDKRLGRNETLLHKKHIDSFADWLDEKIKVEDMIDSVSNTLKWLARGPRCPSMSYSSFVINGLRFHTKDAEKSRQNSGILVEATTICRSSAKDNAHVEGKVVYYEVLRDVIVLDYNMFHVPIFKCDWTNIVNGVKREDGFTLVNLHEGHSQFQNDPFILASQAKQLFYSRENETSNWYVALQAPPRGFHTLNMEDETTYGASIPFDISHIEENHDDDENYARIDVDGILCAT</sequence>
<accession>A0ABD1TFP8</accession>
<feature type="domain" description="DUF4216" evidence="1">
    <location>
        <begin position="531"/>
        <end position="597"/>
    </location>
</feature>
<dbReference type="EMBL" id="JBFOLK010000005">
    <property type="protein sequence ID" value="KAL2511574.1"/>
    <property type="molecule type" value="Genomic_DNA"/>
</dbReference>
<keyword evidence="3" id="KW-1185">Reference proteome</keyword>
<gene>
    <name evidence="2" type="ORF">Adt_17174</name>
</gene>
<dbReference type="PANTHER" id="PTHR10775">
    <property type="entry name" value="OS08G0208400 PROTEIN"/>
    <property type="match status" value="1"/>
</dbReference>
<dbReference type="Pfam" id="PF13952">
    <property type="entry name" value="DUF4216"/>
    <property type="match status" value="1"/>
</dbReference>
<dbReference type="Pfam" id="PF02992">
    <property type="entry name" value="Transposase_21"/>
    <property type="match status" value="1"/>
</dbReference>
<dbReference type="AlphaFoldDB" id="A0ABD1TFP8"/>
<dbReference type="InterPro" id="IPR025312">
    <property type="entry name" value="DUF4216"/>
</dbReference>
<dbReference type="Proteomes" id="UP001604336">
    <property type="component" value="Unassembled WGS sequence"/>
</dbReference>